<evidence type="ECO:0000256" key="1">
    <source>
        <dbReference type="SAM" id="Phobius"/>
    </source>
</evidence>
<reference evidence="2 3" key="1">
    <citation type="submission" date="2018-09" db="EMBL/GenBank/DDBJ databases">
        <title>Genomic investigation of the strawberry pathogen Phytophthora fragariae indicates pathogenicity is determined by transcriptional variation in three key races.</title>
        <authorList>
            <person name="Adams T.M."/>
            <person name="Armitage A.D."/>
            <person name="Sobczyk M.K."/>
            <person name="Bates H.J."/>
            <person name="Dunwell J.M."/>
            <person name="Nellist C.F."/>
            <person name="Harrison R.J."/>
        </authorList>
    </citation>
    <scope>NUCLEOTIDE SEQUENCE [LARGE SCALE GENOMIC DNA]</scope>
    <source>
        <strain evidence="2 3">SCRP324</strain>
    </source>
</reference>
<evidence type="ECO:0000313" key="3">
    <source>
        <dbReference type="Proteomes" id="UP000435112"/>
    </source>
</evidence>
<gene>
    <name evidence="2" type="ORF">PR002_g22992</name>
</gene>
<dbReference type="EMBL" id="QXFU01002558">
    <property type="protein sequence ID" value="KAE8984278.1"/>
    <property type="molecule type" value="Genomic_DNA"/>
</dbReference>
<keyword evidence="1" id="KW-0472">Membrane</keyword>
<keyword evidence="1" id="KW-0812">Transmembrane</keyword>
<name>A0A6A3ITW3_9STRA</name>
<proteinExistence type="predicted"/>
<sequence>MMSSAAIGAGGGVASGSTVAVLQGIGSTAAVPLGIAAATVAVPAAIGVGVGAIFSGLHKDKLDSTSAYEQRGTEGNCWVVAIEKGPGNVRVLRYSNESDARKRFRESWSIRILYSPDGKEVAAGGWNRWAHATIRRVMKNEYFSV</sequence>
<protein>
    <submittedName>
        <fullName evidence="2">Uncharacterized protein</fullName>
    </submittedName>
</protein>
<dbReference type="Proteomes" id="UP000435112">
    <property type="component" value="Unassembled WGS sequence"/>
</dbReference>
<dbReference type="AlphaFoldDB" id="A0A6A3ITW3"/>
<comment type="caution">
    <text evidence="2">The sequence shown here is derived from an EMBL/GenBank/DDBJ whole genome shotgun (WGS) entry which is preliminary data.</text>
</comment>
<dbReference type="OrthoDB" id="127339at2759"/>
<accession>A0A6A3ITW3</accession>
<evidence type="ECO:0000313" key="2">
    <source>
        <dbReference type="EMBL" id="KAE8984278.1"/>
    </source>
</evidence>
<keyword evidence="1" id="KW-1133">Transmembrane helix</keyword>
<feature type="transmembrane region" description="Helical" evidence="1">
    <location>
        <begin position="30"/>
        <end position="54"/>
    </location>
</feature>
<organism evidence="2 3">
    <name type="scientific">Phytophthora rubi</name>
    <dbReference type="NCBI Taxonomy" id="129364"/>
    <lineage>
        <taxon>Eukaryota</taxon>
        <taxon>Sar</taxon>
        <taxon>Stramenopiles</taxon>
        <taxon>Oomycota</taxon>
        <taxon>Peronosporomycetes</taxon>
        <taxon>Peronosporales</taxon>
        <taxon>Peronosporaceae</taxon>
        <taxon>Phytophthora</taxon>
    </lineage>
</organism>